<comment type="caution">
    <text evidence="5">The sequence shown here is derived from an EMBL/GenBank/DDBJ whole genome shotgun (WGS) entry which is preliminary data.</text>
</comment>
<keyword evidence="6" id="KW-1185">Reference proteome</keyword>
<dbReference type="SUPFAM" id="SSF46689">
    <property type="entry name" value="Homeodomain-like"/>
    <property type="match status" value="1"/>
</dbReference>
<protein>
    <submittedName>
        <fullName evidence="5">TetR family transcriptional regulator</fullName>
    </submittedName>
</protein>
<dbReference type="AlphaFoldDB" id="A0A6N8FL31"/>
<name>A0A6N8FL31_9BACI</name>
<proteinExistence type="predicted"/>
<feature type="DNA-binding region" description="H-T-H motif" evidence="3">
    <location>
        <begin position="32"/>
        <end position="51"/>
    </location>
</feature>
<dbReference type="EMBL" id="WOCA01000020">
    <property type="protein sequence ID" value="MUK90350.1"/>
    <property type="molecule type" value="Genomic_DNA"/>
</dbReference>
<dbReference type="InterPro" id="IPR001647">
    <property type="entry name" value="HTH_TetR"/>
</dbReference>
<evidence type="ECO:0000256" key="3">
    <source>
        <dbReference type="PROSITE-ProRule" id="PRU00335"/>
    </source>
</evidence>
<evidence type="ECO:0000313" key="6">
    <source>
        <dbReference type="Proteomes" id="UP000469125"/>
    </source>
</evidence>
<dbReference type="Proteomes" id="UP000469125">
    <property type="component" value="Unassembled WGS sequence"/>
</dbReference>
<evidence type="ECO:0000259" key="4">
    <source>
        <dbReference type="PROSITE" id="PS50977"/>
    </source>
</evidence>
<gene>
    <name evidence="5" type="ORF">GMD78_18410</name>
</gene>
<accession>A0A6N8FL31</accession>
<dbReference type="PANTHER" id="PTHR43479:SF7">
    <property type="entry name" value="TETR-FAMILY TRANSCRIPTIONAL REGULATOR"/>
    <property type="match status" value="1"/>
</dbReference>
<dbReference type="InterPro" id="IPR009057">
    <property type="entry name" value="Homeodomain-like_sf"/>
</dbReference>
<keyword evidence="2 3" id="KW-0238">DNA-binding</keyword>
<feature type="domain" description="HTH tetR-type" evidence="4">
    <location>
        <begin position="9"/>
        <end position="69"/>
    </location>
</feature>
<organism evidence="5 6">
    <name type="scientific">Ornithinibacillus caprae</name>
    <dbReference type="NCBI Taxonomy" id="2678566"/>
    <lineage>
        <taxon>Bacteria</taxon>
        <taxon>Bacillati</taxon>
        <taxon>Bacillota</taxon>
        <taxon>Bacilli</taxon>
        <taxon>Bacillales</taxon>
        <taxon>Bacillaceae</taxon>
        <taxon>Ornithinibacillus</taxon>
    </lineage>
</organism>
<dbReference type="Gene3D" id="1.10.357.10">
    <property type="entry name" value="Tetracycline Repressor, domain 2"/>
    <property type="match status" value="1"/>
</dbReference>
<dbReference type="GO" id="GO:0003677">
    <property type="term" value="F:DNA binding"/>
    <property type="evidence" value="ECO:0007669"/>
    <property type="project" value="UniProtKB-UniRule"/>
</dbReference>
<evidence type="ECO:0000256" key="1">
    <source>
        <dbReference type="ARBA" id="ARBA00022491"/>
    </source>
</evidence>
<keyword evidence="1" id="KW-0678">Repressor</keyword>
<evidence type="ECO:0000313" key="5">
    <source>
        <dbReference type="EMBL" id="MUK90350.1"/>
    </source>
</evidence>
<reference evidence="5 6" key="1">
    <citation type="submission" date="2019-11" db="EMBL/GenBank/DDBJ databases">
        <authorList>
            <person name="Li X."/>
        </authorList>
    </citation>
    <scope>NUCLEOTIDE SEQUENCE [LARGE SCALE GENOMIC DNA]</scope>
    <source>
        <strain evidence="5 6">L9</strain>
    </source>
</reference>
<dbReference type="PROSITE" id="PS50977">
    <property type="entry name" value="HTH_TETR_2"/>
    <property type="match status" value="1"/>
</dbReference>
<dbReference type="InterPro" id="IPR050624">
    <property type="entry name" value="HTH-type_Tx_Regulator"/>
</dbReference>
<evidence type="ECO:0000256" key="2">
    <source>
        <dbReference type="ARBA" id="ARBA00023125"/>
    </source>
</evidence>
<dbReference type="Pfam" id="PF00440">
    <property type="entry name" value="TetR_N"/>
    <property type="match status" value="1"/>
</dbReference>
<sequence length="179" mass="21191">MNILDQNNISAREYIICAFMDLLEIKRFEQISVKEIVKKAGISRSTFYLHFHDKYELMEKVRESITSTFLSFYDTDRIVKATLPSINNTTYKLCEHVYQYRSFYKYEFEKAEYIQNLSDALALKLMKVYPEKSYAIFASFGTIGYLKFWVEDKFSISTEDAAKQLMNIGKTNWSKYNLI</sequence>
<dbReference type="PANTHER" id="PTHR43479">
    <property type="entry name" value="ACREF/ENVCD OPERON REPRESSOR-RELATED"/>
    <property type="match status" value="1"/>
</dbReference>
<dbReference type="RefSeq" id="WP_155671057.1">
    <property type="nucleotide sequence ID" value="NZ_WOCA01000020.1"/>
</dbReference>